<organism evidence="1 2">
    <name type="scientific">Caulobacter phage CcrPW</name>
    <dbReference type="NCBI Taxonomy" id="2283271"/>
    <lineage>
        <taxon>Viruses</taxon>
        <taxon>Duplodnaviria</taxon>
        <taxon>Heunggongvirae</taxon>
        <taxon>Uroviricota</taxon>
        <taxon>Caudoviricetes</taxon>
        <taxon>Jeanschmidtviridae</taxon>
        <taxon>Colossusvirus</taxon>
        <taxon>Colossusvirus PW</taxon>
    </lineage>
</organism>
<sequence>MNVANVLNKAADLIEERGWFQGNLRDDNDKRLCANMALAEAAEIRLQGDVSTRYTLYTQAQLVLLKHLSITILWDRVKGSLIIEWNDAPGRTLSEVATTMRDAAKGIA</sequence>
<dbReference type="Proteomes" id="UP000259026">
    <property type="component" value="Segment"/>
</dbReference>
<evidence type="ECO:0000313" key="2">
    <source>
        <dbReference type="Proteomes" id="UP000259026"/>
    </source>
</evidence>
<dbReference type="Pfam" id="PF19698">
    <property type="entry name" value="DUF6197"/>
    <property type="match status" value="1"/>
</dbReference>
<reference evidence="1" key="1">
    <citation type="submission" date="2018-07" db="EMBL/GenBank/DDBJ databases">
        <authorList>
            <person name="Quirk P.G."/>
            <person name="Krulwich T.A."/>
        </authorList>
    </citation>
    <scope>NUCLEOTIDE SEQUENCE</scope>
</reference>
<proteinExistence type="predicted"/>
<reference evidence="1" key="2">
    <citation type="submission" date="2018-09" db="EMBL/GenBank/DDBJ databases">
        <title>Giant CbK-like Caulobacter bacteriophages have genetically divergent genomes.</title>
        <authorList>
            <person name="Wilson K."/>
            <person name="Ely B."/>
        </authorList>
    </citation>
    <scope>NUCLEOTIDE SEQUENCE [LARGE SCALE GENOMIC DNA]</scope>
</reference>
<dbReference type="InterPro" id="IPR045677">
    <property type="entry name" value="DUF6197"/>
</dbReference>
<evidence type="ECO:0000313" key="1">
    <source>
        <dbReference type="EMBL" id="AXQ68892.1"/>
    </source>
</evidence>
<keyword evidence="2" id="KW-1185">Reference proteome</keyword>
<gene>
    <name evidence="1" type="ORF">CcrPW_gp353</name>
</gene>
<name>A0A385EDG2_9CAUD</name>
<protein>
    <submittedName>
        <fullName evidence="1">Uncharacterized protein</fullName>
    </submittedName>
</protein>
<dbReference type="EMBL" id="MH588545">
    <property type="protein sequence ID" value="AXQ68892.1"/>
    <property type="molecule type" value="Genomic_DNA"/>
</dbReference>
<accession>A0A385EDG2</accession>